<accession>A0A563U5I6</accession>
<comment type="caution">
    <text evidence="3">The sequence shown here is derived from an EMBL/GenBank/DDBJ whole genome shotgun (WGS) entry which is preliminary data.</text>
</comment>
<sequence length="269" mass="30449">MPLFVDQMNRNVEMPDRPKRIISLVPSQTELLFDLGLADRVVGITKFCIHPADQVKRVSKVGGTKQLNMEEIHSLKPDLIIANKEENEQSQVEDLMQYYPVWISDIHDLDTALEMIERVGQITDTAEKAVQMVNNIRSGFDALAGLQANLSCVYLIWKNPYMAAGSGTFINDMLQRCGFKNLVTESRYPQLTDDALKDLNPEILLLSSEPYPFAEKHVTEFKAMLPNAQIKLVDGELFSWYGSRLLHSPGYFNTLIENLSPNNEADTQN</sequence>
<dbReference type="RefSeq" id="WP_146269608.1">
    <property type="nucleotide sequence ID" value="NZ_VOEI01000002.1"/>
</dbReference>
<dbReference type="Gene3D" id="3.40.50.1980">
    <property type="entry name" value="Nitrogenase molybdenum iron protein domain"/>
    <property type="match status" value="2"/>
</dbReference>
<dbReference type="PANTHER" id="PTHR30535">
    <property type="entry name" value="VITAMIN B12-BINDING PROTEIN"/>
    <property type="match status" value="1"/>
</dbReference>
<dbReference type="Pfam" id="PF01497">
    <property type="entry name" value="Peripla_BP_2"/>
    <property type="match status" value="1"/>
</dbReference>
<keyword evidence="1" id="KW-0732">Signal</keyword>
<reference evidence="3 4" key="1">
    <citation type="submission" date="2019-07" db="EMBL/GenBank/DDBJ databases">
        <authorList>
            <person name="Kim J."/>
        </authorList>
    </citation>
    <scope>NUCLEOTIDE SEQUENCE [LARGE SCALE GENOMIC DNA]</scope>
    <source>
        <strain evidence="3 4">MJ1a</strain>
    </source>
</reference>
<evidence type="ECO:0000259" key="2">
    <source>
        <dbReference type="PROSITE" id="PS50983"/>
    </source>
</evidence>
<name>A0A563U5I6_9SPHI</name>
<dbReference type="SUPFAM" id="SSF53807">
    <property type="entry name" value="Helical backbone' metal receptor"/>
    <property type="match status" value="1"/>
</dbReference>
<evidence type="ECO:0000313" key="4">
    <source>
        <dbReference type="Proteomes" id="UP000318010"/>
    </source>
</evidence>
<gene>
    <name evidence="3" type="ORF">FPZ42_06055</name>
</gene>
<dbReference type="PROSITE" id="PS50983">
    <property type="entry name" value="FE_B12_PBP"/>
    <property type="match status" value="1"/>
</dbReference>
<dbReference type="InterPro" id="IPR050902">
    <property type="entry name" value="ABC_Transporter_SBP"/>
</dbReference>
<dbReference type="OrthoDB" id="9816357at2"/>
<feature type="domain" description="Fe/B12 periplasmic-binding" evidence="2">
    <location>
        <begin position="20"/>
        <end position="263"/>
    </location>
</feature>
<dbReference type="InterPro" id="IPR002491">
    <property type="entry name" value="ABC_transptr_periplasmic_BD"/>
</dbReference>
<evidence type="ECO:0000313" key="3">
    <source>
        <dbReference type="EMBL" id="TWR26603.1"/>
    </source>
</evidence>
<protein>
    <submittedName>
        <fullName evidence="3">ABC transporter substrate-binding protein</fullName>
    </submittedName>
</protein>
<keyword evidence="4" id="KW-1185">Reference proteome</keyword>
<dbReference type="AlphaFoldDB" id="A0A563U5I6"/>
<dbReference type="NCBIfam" id="NF038402">
    <property type="entry name" value="TroA_like"/>
    <property type="match status" value="1"/>
</dbReference>
<dbReference type="Proteomes" id="UP000318010">
    <property type="component" value="Unassembled WGS sequence"/>
</dbReference>
<dbReference type="InterPro" id="IPR054828">
    <property type="entry name" value="Vit_B12_bind_prot"/>
</dbReference>
<dbReference type="EMBL" id="VOEI01000002">
    <property type="protein sequence ID" value="TWR26603.1"/>
    <property type="molecule type" value="Genomic_DNA"/>
</dbReference>
<dbReference type="PANTHER" id="PTHR30535:SF35">
    <property type="entry name" value="PERIPLASMIC BINDING PROTEIN"/>
    <property type="match status" value="1"/>
</dbReference>
<proteinExistence type="predicted"/>
<organism evidence="3 4">
    <name type="scientific">Mucilaginibacter achroorhodeus</name>
    <dbReference type="NCBI Taxonomy" id="2599294"/>
    <lineage>
        <taxon>Bacteria</taxon>
        <taxon>Pseudomonadati</taxon>
        <taxon>Bacteroidota</taxon>
        <taxon>Sphingobacteriia</taxon>
        <taxon>Sphingobacteriales</taxon>
        <taxon>Sphingobacteriaceae</taxon>
        <taxon>Mucilaginibacter</taxon>
    </lineage>
</organism>
<evidence type="ECO:0000256" key="1">
    <source>
        <dbReference type="ARBA" id="ARBA00022729"/>
    </source>
</evidence>